<keyword evidence="8 10" id="KW-0472">Membrane</keyword>
<evidence type="ECO:0000259" key="12">
    <source>
        <dbReference type="PROSITE" id="PS50929"/>
    </source>
</evidence>
<accession>A0AAW0RJG8</accession>
<reference evidence="13 14" key="1">
    <citation type="submission" date="2020-02" db="EMBL/GenBank/DDBJ databases">
        <title>Comparative genomics of the hypocrealean fungal genus Beauvera.</title>
        <authorList>
            <person name="Showalter D.N."/>
            <person name="Bushley K.E."/>
            <person name="Rehner S.A."/>
        </authorList>
    </citation>
    <scope>NUCLEOTIDE SEQUENCE [LARGE SCALE GENOMIC DNA]</scope>
    <source>
        <strain evidence="13 14">ARSEF4384</strain>
    </source>
</reference>
<keyword evidence="2" id="KW-0813">Transport</keyword>
<evidence type="ECO:0000256" key="10">
    <source>
        <dbReference type="SAM" id="Phobius"/>
    </source>
</evidence>
<dbReference type="SMART" id="SM00382">
    <property type="entry name" value="AAA"/>
    <property type="match status" value="3"/>
</dbReference>
<feature type="domain" description="ABC transmembrane type-1" evidence="12">
    <location>
        <begin position="309"/>
        <end position="512"/>
    </location>
</feature>
<evidence type="ECO:0000256" key="1">
    <source>
        <dbReference type="ARBA" id="ARBA00004651"/>
    </source>
</evidence>
<feature type="transmembrane region" description="Helical" evidence="10">
    <location>
        <begin position="60"/>
        <end position="81"/>
    </location>
</feature>
<dbReference type="Proteomes" id="UP001397290">
    <property type="component" value="Unassembled WGS sequence"/>
</dbReference>
<evidence type="ECO:0000313" key="13">
    <source>
        <dbReference type="EMBL" id="KAK8142196.1"/>
    </source>
</evidence>
<gene>
    <name evidence="13" type="ORF">G3M48_009196</name>
</gene>
<comment type="caution">
    <text evidence="13">The sequence shown here is derived from an EMBL/GenBank/DDBJ whole genome shotgun (WGS) entry which is preliminary data.</text>
</comment>
<dbReference type="SUPFAM" id="SSF52540">
    <property type="entry name" value="P-loop containing nucleoside triphosphate hydrolases"/>
    <property type="match status" value="3"/>
</dbReference>
<dbReference type="PANTHER" id="PTHR24223:SF399">
    <property type="entry name" value="ABC TRANSPORTER ATNG"/>
    <property type="match status" value="1"/>
</dbReference>
<feature type="transmembrane region" description="Helical" evidence="10">
    <location>
        <begin position="1614"/>
        <end position="1644"/>
    </location>
</feature>
<dbReference type="Pfam" id="PF00005">
    <property type="entry name" value="ABC_tran"/>
    <property type="match status" value="2"/>
</dbReference>
<feature type="compositionally biased region" description="Basic and acidic residues" evidence="9">
    <location>
        <begin position="1459"/>
        <end position="1476"/>
    </location>
</feature>
<feature type="transmembrane region" description="Helical" evidence="10">
    <location>
        <begin position="359"/>
        <end position="386"/>
    </location>
</feature>
<evidence type="ECO:0000256" key="7">
    <source>
        <dbReference type="ARBA" id="ARBA00022989"/>
    </source>
</evidence>
<evidence type="ECO:0000256" key="6">
    <source>
        <dbReference type="ARBA" id="ARBA00022840"/>
    </source>
</evidence>
<evidence type="ECO:0000313" key="14">
    <source>
        <dbReference type="Proteomes" id="UP001397290"/>
    </source>
</evidence>
<proteinExistence type="predicted"/>
<feature type="region of interest" description="Disordered" evidence="9">
    <location>
        <begin position="531"/>
        <end position="554"/>
    </location>
</feature>
<feature type="transmembrane region" description="Helical" evidence="10">
    <location>
        <begin position="968"/>
        <end position="988"/>
    </location>
</feature>
<feature type="domain" description="ABC transmembrane type-1" evidence="12">
    <location>
        <begin position="1500"/>
        <end position="1733"/>
    </location>
</feature>
<feature type="domain" description="ABC transporter" evidence="11">
    <location>
        <begin position="1112"/>
        <end position="1351"/>
    </location>
</feature>
<dbReference type="InterPro" id="IPR044726">
    <property type="entry name" value="ABCC_6TM_D2"/>
</dbReference>
<dbReference type="InterPro" id="IPR056227">
    <property type="entry name" value="TMD0_ABC"/>
</dbReference>
<dbReference type="GO" id="GO:0005886">
    <property type="term" value="C:plasma membrane"/>
    <property type="evidence" value="ECO:0007669"/>
    <property type="project" value="UniProtKB-SubCell"/>
</dbReference>
<feature type="transmembrane region" description="Helical" evidence="10">
    <location>
        <begin position="293"/>
        <end position="314"/>
    </location>
</feature>
<dbReference type="PROSITE" id="PS50893">
    <property type="entry name" value="ABC_TRANSPORTER_2"/>
    <property type="match status" value="2"/>
</dbReference>
<dbReference type="InterPro" id="IPR050173">
    <property type="entry name" value="ABC_transporter_C-like"/>
</dbReference>
<keyword evidence="6" id="KW-0067">ATP-binding</keyword>
<dbReference type="Pfam" id="PF24357">
    <property type="entry name" value="TMD0_ABC"/>
    <property type="match status" value="1"/>
</dbReference>
<dbReference type="Gene3D" id="3.40.50.300">
    <property type="entry name" value="P-loop containing nucleotide triphosphate hydrolases"/>
    <property type="match status" value="3"/>
</dbReference>
<sequence length="2040" mass="225375">MLPTIDNKFGPVLPGKFDFTLLFELVMLGMVPAGIIILLMPFYLGRMLIATHKIRPGPLLWFKLANGTALIAVQLASIISWQKAGLYRSDVSLAASVMSFIASLCVVGLLYISHTFSLHQSSFLSIYLSATMLFDMAMTRSYFLRGSLDSLGALQATIAVLKFTLAMIEEIPKHDPFHSSPFRLGPAERGGFWGRALLLWVNPILRLGFAKDFTVDELPHIGDRYESELLFDQFVPIWNKVDRTTKLPLARACFRTLHWQFLIPILPRLCFIGCSFSRPFFMERVIDTISKTSAASAVSNGLIGASVLIFGGLMRLNIDQLENSAAVTLMTTDMAGVQEGLGYIHSTWASLVELGLGIYALYTFVGYACFLIFIPSSIAAMGTYIVTKKMASARTAWNAKVDSRVAAASNVLAQLKSIKAMGLTDAMSTYLQEKRLDEIETSMIERNCRIIIYGIYGFGAAMTPVAVLAGARFWTRASNPMSVSETFAAYAAIFIAALPLNSLLGHLPYHASGYACFLRIQKFLTLPERRDQRECPKRGENEAEKPDKDEALHDQPSKYAVTMNNVSVNSDFSGPILKDVTLRVPTGSLVMMHGLVSSGKSAFLKTIMGELGVDTGTLQVASKTIAYTSQTPWIRNATIKDNIIGPYPFAEEVYNEVVFACALDKDMADLPDGDNSMAGSYGCNLSGGQKQRLGLARSLFARTSIILLDNILSALDADTAELVFTRVCGRNGLLRRRNSTAIMTTNQPELLGEADIVFEISHQGRVRQKKIKSRTESARGITANAGEETPEPETDVPAASGEFEPPSVDLDGQVPETNKLDKDRRHGDLTLYAYFFRTTHCLLFVTWFVVTAIAAVMERMPHAANDWYFAGFAALSLAETMVTCASGAQFLKQIVPKSSVELHSRLVQTVLGSTLSYLSHTDAGSLLNRFSQDISLISQRMPLMLLTTVSMFFNVLVDMGIIASGAKFTSPIIIFLVGILYGIQYFYLRTSRQLRYLELETTSPLVTHFTETSSGMAHIRGLDFMTFVTAVTLVSVTTVFPKSSSDSAIGLALLNLTSFSTTASYFLQTWVQLETSLGGLARIQSFCKDTPVEQDGVDMPALPENWPSSGKIDFNCVTAKYTGPQGEAYEALKNTTVSIQHGQRVRVSGRTGSGKTSMMLALLNLIEFSGSINIDGLSIKMIPRHVLRSSITTMTQDGVELKGTIRINIFPFALTPPTDAEIIATLERVGLWVHIHRQGGLESDMSKSHFSHGQKQLLFLARAILHQQVKQTKIILVDEATSSLDSTTDENMRQLMAEAFTDCTVITIAHQRDYAAEMDIVMELDSGNLVRVLRRSSRTGGWVKGTRIGAWPGTLAVYDRPTTIVLDDPLNTVQYNMASQIYENLFGDRGLVFNWECTVIMATNNFGHLQFADALFTVGYDGRVKSQIATTYRSAANTRALLQDSNGLFSFPPTSEEAPESRLHPQPEEPDERDKIATQGQDASLSSYFQQPAGKKTIRAWYMAVAAAAIVEKMPEIFWGLSLSDSILSPTYVAGYAAFGVANVLCNRMAAHHYLTRISTKSSIELHWRLIKTVIMATPEFVSNANIVSMLKLFDQDLETISRELPFTLMQRSFVIISLTLDALIISCCAKYTVAFIIALWALIYRIRSQYLPFAQRLRLLETQALAGVTVRCSETAAGIEHIRAFQQQSAFYQDFHGALTLSQKPYYYVFEAQRQLEYTIAIFTTAVGLAVISLTFVYPQSSSPARLGLALVSIVELPDKLNSIADIWAKLDESLGTVFRIRKFCCETPIEVDEAEEPLPPKWPSKGAFDFFRVATENDGVDVDKSSTRVPLVDASLQGTQKIVLSSRTGSRQPSLILAALRMINYSGAIRLDDVNIKNIPQVVLRSSITTITREGLELEGTLRSNLDPLSMLESYFSDADLISMLHRVKLWDAVQRRGGLDASMKRMRFSKAQTQLLSLARGALHRRREDTKVVLIDDAITHLDGHTRKNMYDFIDGEFATCTVLMVAYDLEAIRTADTVITVEGGAITGVLERADSE</sequence>
<comment type="subcellular location">
    <subcellularLocation>
        <location evidence="1">Cell membrane</location>
        <topology evidence="1">Multi-pass membrane protein</topology>
    </subcellularLocation>
</comment>
<feature type="transmembrane region" description="Helical" evidence="10">
    <location>
        <begin position="487"/>
        <end position="509"/>
    </location>
</feature>
<feature type="transmembrane region" description="Helical" evidence="10">
    <location>
        <begin position="450"/>
        <end position="475"/>
    </location>
</feature>
<feature type="transmembrane region" description="Helical" evidence="10">
    <location>
        <begin position="93"/>
        <end position="112"/>
    </location>
</feature>
<feature type="transmembrane region" description="Helical" evidence="10">
    <location>
        <begin position="1719"/>
        <end position="1739"/>
    </location>
</feature>
<dbReference type="InterPro" id="IPR017871">
    <property type="entry name" value="ABC_transporter-like_CS"/>
</dbReference>
<keyword evidence="4 10" id="KW-0812">Transmembrane</keyword>
<feature type="domain" description="ABC transmembrane type-1" evidence="12">
    <location>
        <begin position="841"/>
        <end position="1020"/>
    </location>
</feature>
<evidence type="ECO:0000256" key="4">
    <source>
        <dbReference type="ARBA" id="ARBA00022692"/>
    </source>
</evidence>
<dbReference type="InterPro" id="IPR003439">
    <property type="entry name" value="ABC_transporter-like_ATP-bd"/>
</dbReference>
<dbReference type="SUPFAM" id="SSF90123">
    <property type="entry name" value="ABC transporter transmembrane region"/>
    <property type="match status" value="3"/>
</dbReference>
<evidence type="ECO:0000259" key="11">
    <source>
        <dbReference type="PROSITE" id="PS50893"/>
    </source>
</evidence>
<evidence type="ECO:0000256" key="2">
    <source>
        <dbReference type="ARBA" id="ARBA00022448"/>
    </source>
</evidence>
<evidence type="ECO:0000256" key="8">
    <source>
        <dbReference type="ARBA" id="ARBA00023136"/>
    </source>
</evidence>
<feature type="transmembrane region" description="Helical" evidence="10">
    <location>
        <begin position="20"/>
        <end position="39"/>
    </location>
</feature>
<dbReference type="PANTHER" id="PTHR24223">
    <property type="entry name" value="ATP-BINDING CASSETTE SUB-FAMILY C"/>
    <property type="match status" value="1"/>
</dbReference>
<evidence type="ECO:0000256" key="9">
    <source>
        <dbReference type="SAM" id="MobiDB-lite"/>
    </source>
</evidence>
<feature type="transmembrane region" description="Helical" evidence="10">
    <location>
        <begin position="867"/>
        <end position="891"/>
    </location>
</feature>
<feature type="transmembrane region" description="Helical" evidence="10">
    <location>
        <begin position="943"/>
        <end position="962"/>
    </location>
</feature>
<dbReference type="InterPro" id="IPR011527">
    <property type="entry name" value="ABC1_TM_dom"/>
</dbReference>
<dbReference type="CDD" id="cd18580">
    <property type="entry name" value="ABC_6TM_ABCC_D2"/>
    <property type="match status" value="1"/>
</dbReference>
<feature type="transmembrane region" description="Helical" evidence="10">
    <location>
        <begin position="1022"/>
        <end position="1041"/>
    </location>
</feature>
<feature type="region of interest" description="Disordered" evidence="9">
    <location>
        <begin position="1453"/>
        <end position="1477"/>
    </location>
</feature>
<dbReference type="GO" id="GO:0016887">
    <property type="term" value="F:ATP hydrolysis activity"/>
    <property type="evidence" value="ECO:0007669"/>
    <property type="project" value="InterPro"/>
</dbReference>
<dbReference type="GO" id="GO:0005524">
    <property type="term" value="F:ATP binding"/>
    <property type="evidence" value="ECO:0007669"/>
    <property type="project" value="UniProtKB-KW"/>
</dbReference>
<keyword evidence="5" id="KW-0547">Nucleotide-binding</keyword>
<feature type="region of interest" description="Disordered" evidence="9">
    <location>
        <begin position="769"/>
        <end position="821"/>
    </location>
</feature>
<feature type="transmembrane region" description="Helical" evidence="10">
    <location>
        <begin position="831"/>
        <end position="855"/>
    </location>
</feature>
<dbReference type="Pfam" id="PF00664">
    <property type="entry name" value="ABC_membrane"/>
    <property type="match status" value="3"/>
</dbReference>
<organism evidence="13 14">
    <name type="scientific">Beauveria asiatica</name>
    <dbReference type="NCBI Taxonomy" id="1069075"/>
    <lineage>
        <taxon>Eukaryota</taxon>
        <taxon>Fungi</taxon>
        <taxon>Dikarya</taxon>
        <taxon>Ascomycota</taxon>
        <taxon>Pezizomycotina</taxon>
        <taxon>Sordariomycetes</taxon>
        <taxon>Hypocreomycetidae</taxon>
        <taxon>Hypocreales</taxon>
        <taxon>Cordycipitaceae</taxon>
        <taxon>Beauveria</taxon>
    </lineage>
</organism>
<evidence type="ECO:0008006" key="15">
    <source>
        <dbReference type="Google" id="ProtNLM"/>
    </source>
</evidence>
<protein>
    <recommendedName>
        <fullName evidence="15">ABC transporter</fullName>
    </recommendedName>
</protein>
<keyword evidence="3" id="KW-1003">Cell membrane</keyword>
<keyword evidence="7 10" id="KW-1133">Transmembrane helix</keyword>
<dbReference type="GO" id="GO:0140359">
    <property type="term" value="F:ABC-type transporter activity"/>
    <property type="evidence" value="ECO:0007669"/>
    <property type="project" value="InterPro"/>
</dbReference>
<keyword evidence="14" id="KW-1185">Reference proteome</keyword>
<dbReference type="PROSITE" id="PS50929">
    <property type="entry name" value="ABC_TM1F"/>
    <property type="match status" value="3"/>
</dbReference>
<evidence type="ECO:0000256" key="5">
    <source>
        <dbReference type="ARBA" id="ARBA00022741"/>
    </source>
</evidence>
<name>A0AAW0RJG8_9HYPO</name>
<dbReference type="InterPro" id="IPR027417">
    <property type="entry name" value="P-loop_NTPase"/>
</dbReference>
<evidence type="ECO:0000256" key="3">
    <source>
        <dbReference type="ARBA" id="ARBA00022475"/>
    </source>
</evidence>
<dbReference type="EMBL" id="JAAHCF010000730">
    <property type="protein sequence ID" value="KAK8142196.1"/>
    <property type="molecule type" value="Genomic_DNA"/>
</dbReference>
<dbReference type="Gene3D" id="1.20.1560.10">
    <property type="entry name" value="ABC transporter type 1, transmembrane domain"/>
    <property type="match status" value="3"/>
</dbReference>
<dbReference type="InterPro" id="IPR036640">
    <property type="entry name" value="ABC1_TM_sf"/>
</dbReference>
<dbReference type="InterPro" id="IPR003593">
    <property type="entry name" value="AAA+_ATPase"/>
</dbReference>
<dbReference type="PROSITE" id="PS00211">
    <property type="entry name" value="ABC_TRANSPORTER_1"/>
    <property type="match status" value="2"/>
</dbReference>
<feature type="domain" description="ABC transporter" evidence="11">
    <location>
        <begin position="561"/>
        <end position="788"/>
    </location>
</feature>